<keyword evidence="2" id="KW-0808">Transferase</keyword>
<dbReference type="REBASE" id="46797">
    <property type="entry name" value="M.Ial16511ORF2668P"/>
</dbReference>
<feature type="domain" description="DNA methylase N-4/N-6" evidence="4">
    <location>
        <begin position="222"/>
        <end position="347"/>
    </location>
</feature>
<keyword evidence="1 5" id="KW-0489">Methyltransferase</keyword>
<dbReference type="PANTHER" id="PTHR13370">
    <property type="entry name" value="RNA METHYLASE-RELATED"/>
    <property type="match status" value="1"/>
</dbReference>
<dbReference type="GO" id="GO:0005737">
    <property type="term" value="C:cytoplasm"/>
    <property type="evidence" value="ECO:0007669"/>
    <property type="project" value="TreeGrafter"/>
</dbReference>
<dbReference type="SUPFAM" id="SSF53335">
    <property type="entry name" value="S-adenosyl-L-methionine-dependent methyltransferases"/>
    <property type="match status" value="2"/>
</dbReference>
<evidence type="ECO:0000313" key="6">
    <source>
        <dbReference type="Proteomes" id="UP000007394"/>
    </source>
</evidence>
<dbReference type="GO" id="GO:0009007">
    <property type="term" value="F:site-specific DNA-methyltransferase (adenine-specific) activity"/>
    <property type="evidence" value="ECO:0007669"/>
    <property type="project" value="TreeGrafter"/>
</dbReference>
<dbReference type="Gene3D" id="3.40.50.150">
    <property type="entry name" value="Vaccinia Virus protein VP39"/>
    <property type="match status" value="2"/>
</dbReference>
<dbReference type="GO" id="GO:0008170">
    <property type="term" value="F:N-methyltransferase activity"/>
    <property type="evidence" value="ECO:0007669"/>
    <property type="project" value="InterPro"/>
</dbReference>
<evidence type="ECO:0000256" key="1">
    <source>
        <dbReference type="ARBA" id="ARBA00022603"/>
    </source>
</evidence>
<name>I0AN14_IGNAJ</name>
<dbReference type="InterPro" id="IPR001091">
    <property type="entry name" value="RM_Methyltransferase"/>
</dbReference>
<comment type="similarity">
    <text evidence="3">Belongs to the N(4)/N(6)-methyltransferase family.</text>
</comment>
<dbReference type="GO" id="GO:0032259">
    <property type="term" value="P:methylation"/>
    <property type="evidence" value="ECO:0007669"/>
    <property type="project" value="UniProtKB-KW"/>
</dbReference>
<dbReference type="EMBL" id="CP003418">
    <property type="protein sequence ID" value="AFH50371.1"/>
    <property type="molecule type" value="Genomic_DNA"/>
</dbReference>
<evidence type="ECO:0000256" key="3">
    <source>
        <dbReference type="RuleBase" id="RU362026"/>
    </source>
</evidence>
<dbReference type="STRING" id="945713.IALB_2668"/>
<dbReference type="OrthoDB" id="9800801at2"/>
<organism evidence="5 6">
    <name type="scientific">Ignavibacterium album (strain DSM 19864 / JCM 16511 / NBRC 101810 / Mat9-16)</name>
    <dbReference type="NCBI Taxonomy" id="945713"/>
    <lineage>
        <taxon>Bacteria</taxon>
        <taxon>Pseudomonadati</taxon>
        <taxon>Ignavibacteriota</taxon>
        <taxon>Ignavibacteria</taxon>
        <taxon>Ignavibacteriales</taxon>
        <taxon>Ignavibacteriaceae</taxon>
        <taxon>Ignavibacterium</taxon>
    </lineage>
</organism>
<accession>I0AN14</accession>
<gene>
    <name evidence="5" type="ordered locus">IALB_2668</name>
</gene>
<feature type="domain" description="DNA methylase N-4/N-6" evidence="4">
    <location>
        <begin position="86"/>
        <end position="183"/>
    </location>
</feature>
<dbReference type="AlphaFoldDB" id="I0AN14"/>
<evidence type="ECO:0000313" key="5">
    <source>
        <dbReference type="EMBL" id="AFH50371.1"/>
    </source>
</evidence>
<dbReference type="RefSeq" id="WP_014561512.1">
    <property type="nucleotide sequence ID" value="NC_017464.1"/>
</dbReference>
<dbReference type="HOGENOM" id="CLU_063228_1_0_10"/>
<evidence type="ECO:0000259" key="4">
    <source>
        <dbReference type="Pfam" id="PF01555"/>
    </source>
</evidence>
<dbReference type="GO" id="GO:0003677">
    <property type="term" value="F:DNA binding"/>
    <property type="evidence" value="ECO:0007669"/>
    <property type="project" value="InterPro"/>
</dbReference>
<dbReference type="PRINTS" id="PR00508">
    <property type="entry name" value="S21N4MTFRASE"/>
</dbReference>
<dbReference type="CDD" id="cd02440">
    <property type="entry name" value="AdoMet_MTases"/>
    <property type="match status" value="1"/>
</dbReference>
<sequence length="348" mass="40623">MKIDLTTIIKSSLTSHPKLKENFKSALNKIHKVKEKPSIQIGFEGIVSEIKKDILIEDLTQIIEAQTFERAKYYVNRLIKGITEVKQSKINDLNLNRWKEYDDLITDSLWIFNKRDKSGAHNAGYWGNFIPQIPNQLLKRFTKKGDWVLDPFAGSGTTLIECKKLGRNALGIDLSDKAINLCNENLGKEKKSFDVSVETLTADSSEVDLKKFLIKYQIKYFQFIIMHPPYWDIIKFTSEKKDLSNAATTEEFLKMFGKVLDNIFPFLEKKRHLAVVIGDKYSNGEWVPLGFLIMEEVLRRNFKLKSIIVKNFEDTTAKRNQKELWRYRALVGGFYIFKHEYIFLFQKR</sequence>
<dbReference type="eggNOG" id="COG0863">
    <property type="taxonomic scope" value="Bacteria"/>
</dbReference>
<reference evidence="5 6" key="1">
    <citation type="journal article" date="2012" name="Front. Microbiol.">
        <title>Complete genome of Ignavibacterium album, a metabolically versatile, flagellated, facultative anaerobe from the phylum Chlorobi.</title>
        <authorList>
            <person name="Liu Z."/>
            <person name="Frigaard N.-U."/>
            <person name="Vogl K."/>
            <person name="Iino T."/>
            <person name="Ohkuma M."/>
            <person name="Overmann J."/>
            <person name="Bryant D.A."/>
        </authorList>
    </citation>
    <scope>NUCLEOTIDE SEQUENCE [LARGE SCALE GENOMIC DNA]</scope>
    <source>
        <strain evidence="6">DSM 19864 / JCM 16511 / NBRC 101810 / Mat9-16</strain>
    </source>
</reference>
<dbReference type="PATRIC" id="fig|945713.3.peg.2683"/>
<dbReference type="KEGG" id="ial:IALB_2668"/>
<dbReference type="EC" id="2.1.1.-" evidence="3"/>
<keyword evidence="6" id="KW-1185">Reference proteome</keyword>
<dbReference type="Proteomes" id="UP000007394">
    <property type="component" value="Chromosome"/>
</dbReference>
<dbReference type="PANTHER" id="PTHR13370:SF3">
    <property type="entry name" value="TRNA (GUANINE(10)-N2)-METHYLTRANSFERASE HOMOLOG"/>
    <property type="match status" value="1"/>
</dbReference>
<protein>
    <recommendedName>
        <fullName evidence="3">Methyltransferase</fullName>
        <ecNumber evidence="3">2.1.1.-</ecNumber>
    </recommendedName>
</protein>
<dbReference type="InterPro" id="IPR029063">
    <property type="entry name" value="SAM-dependent_MTases_sf"/>
</dbReference>
<proteinExistence type="inferred from homology"/>
<evidence type="ECO:0000256" key="2">
    <source>
        <dbReference type="ARBA" id="ARBA00022679"/>
    </source>
</evidence>
<dbReference type="InterPro" id="IPR002941">
    <property type="entry name" value="DNA_methylase_N4/N6"/>
</dbReference>
<dbReference type="Pfam" id="PF01555">
    <property type="entry name" value="N6_N4_Mtase"/>
    <property type="match status" value="2"/>
</dbReference>